<dbReference type="Proteomes" id="UP001362999">
    <property type="component" value="Unassembled WGS sequence"/>
</dbReference>
<proteinExistence type="predicted"/>
<accession>A0AAW0AP82</accession>
<dbReference type="SUPFAM" id="SSF53474">
    <property type="entry name" value="alpha/beta-Hydrolases"/>
    <property type="match status" value="1"/>
</dbReference>
<dbReference type="InterPro" id="IPR029058">
    <property type="entry name" value="AB_hydrolase_fold"/>
</dbReference>
<reference evidence="1 2" key="1">
    <citation type="journal article" date="2024" name="J Genomics">
        <title>Draft genome sequencing and assembly of Favolaschia claudopus CIRM-BRFM 2984 isolated from oak limbs.</title>
        <authorList>
            <person name="Navarro D."/>
            <person name="Drula E."/>
            <person name="Chaduli D."/>
            <person name="Cazenave R."/>
            <person name="Ahrendt S."/>
            <person name="Wang J."/>
            <person name="Lipzen A."/>
            <person name="Daum C."/>
            <person name="Barry K."/>
            <person name="Grigoriev I.V."/>
            <person name="Favel A."/>
            <person name="Rosso M.N."/>
            <person name="Martin F."/>
        </authorList>
    </citation>
    <scope>NUCLEOTIDE SEQUENCE [LARGE SCALE GENOMIC DNA]</scope>
    <source>
        <strain evidence="1 2">CIRM-BRFM 2984</strain>
    </source>
</reference>
<sequence length="364" mass="40192">MNVPPQPSLFLGEVLDTVAGYPCLYKYTPCDSIDKPLVVFLPGGFHLARIAYGGHDGCQPKDFLCHWLSRAGFTTLAISYPLESGPAEIMPATCPDFRIRDWGQQAAEVTKTVIEIHRLSPKVILASWSMGGRVVVPFVRAAQVFQLRVELFVSMAATPGLAGLLGNRTSMVHCSNTGYAAAPNLAKRFYKQVQEQSALNHTTDIISETTFLHQYFGNAPVNLLGYGLRREVRDLVDDEGLAISDSQVSAFASFPWIAVLYPNSESDARHSLSDKATWGFIFSSKLVSMVEDAKKSGEYFGNRWQTIAAHIDAIPDKLSTRIEGNHYFFVGERGARETATAIASHWETYQHLRAQLTTLLGIES</sequence>
<organism evidence="1 2">
    <name type="scientific">Favolaschia claudopus</name>
    <dbReference type="NCBI Taxonomy" id="2862362"/>
    <lineage>
        <taxon>Eukaryota</taxon>
        <taxon>Fungi</taxon>
        <taxon>Dikarya</taxon>
        <taxon>Basidiomycota</taxon>
        <taxon>Agaricomycotina</taxon>
        <taxon>Agaricomycetes</taxon>
        <taxon>Agaricomycetidae</taxon>
        <taxon>Agaricales</taxon>
        <taxon>Marasmiineae</taxon>
        <taxon>Mycenaceae</taxon>
        <taxon>Favolaschia</taxon>
    </lineage>
</organism>
<name>A0AAW0AP82_9AGAR</name>
<evidence type="ECO:0000313" key="1">
    <source>
        <dbReference type="EMBL" id="KAK7014840.1"/>
    </source>
</evidence>
<dbReference type="EMBL" id="JAWWNJ010000055">
    <property type="protein sequence ID" value="KAK7014840.1"/>
    <property type="molecule type" value="Genomic_DNA"/>
</dbReference>
<dbReference type="AlphaFoldDB" id="A0AAW0AP82"/>
<dbReference type="Gene3D" id="3.40.50.1820">
    <property type="entry name" value="alpha/beta hydrolase"/>
    <property type="match status" value="1"/>
</dbReference>
<gene>
    <name evidence="1" type="ORF">R3P38DRAFT_2997911</name>
</gene>
<protein>
    <recommendedName>
        <fullName evidence="3">AB hydrolase-1 domain-containing protein</fullName>
    </recommendedName>
</protein>
<keyword evidence="2" id="KW-1185">Reference proteome</keyword>
<evidence type="ECO:0000313" key="2">
    <source>
        <dbReference type="Proteomes" id="UP001362999"/>
    </source>
</evidence>
<comment type="caution">
    <text evidence="1">The sequence shown here is derived from an EMBL/GenBank/DDBJ whole genome shotgun (WGS) entry which is preliminary data.</text>
</comment>
<evidence type="ECO:0008006" key="3">
    <source>
        <dbReference type="Google" id="ProtNLM"/>
    </source>
</evidence>